<feature type="non-terminal residue" evidence="13">
    <location>
        <position position="1011"/>
    </location>
</feature>
<gene>
    <name evidence="13" type="ORF">MNOR_LOCUS20585</name>
</gene>
<name>A0AAV2R3Z5_MEGNR</name>
<keyword evidence="10" id="KW-0325">Glycoprotein</keyword>
<dbReference type="PANTHER" id="PTHR24365">
    <property type="entry name" value="TOLL-LIKE RECEPTOR"/>
    <property type="match status" value="1"/>
</dbReference>
<keyword evidence="9" id="KW-0675">Receptor</keyword>
<evidence type="ECO:0000256" key="10">
    <source>
        <dbReference type="ARBA" id="ARBA00023180"/>
    </source>
</evidence>
<dbReference type="SUPFAM" id="SSF52200">
    <property type="entry name" value="Toll/Interleukin receptor TIR domain"/>
    <property type="match status" value="1"/>
</dbReference>
<dbReference type="GO" id="GO:0005886">
    <property type="term" value="C:plasma membrane"/>
    <property type="evidence" value="ECO:0007669"/>
    <property type="project" value="TreeGrafter"/>
</dbReference>
<feature type="domain" description="TIR" evidence="12">
    <location>
        <begin position="743"/>
        <end position="879"/>
    </location>
</feature>
<accession>A0AAV2R3Z5</accession>
<dbReference type="PROSITE" id="PS51450">
    <property type="entry name" value="LRR"/>
    <property type="match status" value="1"/>
</dbReference>
<dbReference type="Pfam" id="PF13676">
    <property type="entry name" value="TIR_2"/>
    <property type="match status" value="1"/>
</dbReference>
<dbReference type="GO" id="GO:0038023">
    <property type="term" value="F:signaling receptor activity"/>
    <property type="evidence" value="ECO:0007669"/>
    <property type="project" value="TreeGrafter"/>
</dbReference>
<evidence type="ECO:0000256" key="2">
    <source>
        <dbReference type="ARBA" id="ARBA00009634"/>
    </source>
</evidence>
<evidence type="ECO:0000256" key="8">
    <source>
        <dbReference type="ARBA" id="ARBA00023136"/>
    </source>
</evidence>
<dbReference type="PANTHER" id="PTHR24365:SF541">
    <property type="entry name" value="PROTEIN TOLL-RELATED"/>
    <property type="match status" value="1"/>
</dbReference>
<protein>
    <recommendedName>
        <fullName evidence="12">TIR domain-containing protein</fullName>
    </recommendedName>
</protein>
<comment type="caution">
    <text evidence="13">The sequence shown here is derived from an EMBL/GenBank/DDBJ whole genome shotgun (WGS) entry which is preliminary data.</text>
</comment>
<keyword evidence="14" id="KW-1185">Reference proteome</keyword>
<dbReference type="InterPro" id="IPR001611">
    <property type="entry name" value="Leu-rich_rpt"/>
</dbReference>
<dbReference type="EMBL" id="CAXKWB010016007">
    <property type="protein sequence ID" value="CAL4115080.1"/>
    <property type="molecule type" value="Genomic_DNA"/>
</dbReference>
<keyword evidence="7 11" id="KW-1133">Transmembrane helix</keyword>
<dbReference type="Pfam" id="PF13516">
    <property type="entry name" value="LRR_6"/>
    <property type="match status" value="2"/>
</dbReference>
<dbReference type="Pfam" id="PF13855">
    <property type="entry name" value="LRR_8"/>
    <property type="match status" value="1"/>
</dbReference>
<sequence>MRARDIIFGMHIIMNQISFHYKIYAKVLRISGTNNYQCSSNIEAKGNYPFVSMEDNENEVMDVSCPGITSLYIYAKKEDNENEVMDVSCPGITSLYIYAKKKVVDKLQLRIRVTDISGPLNLSEIVALNSTLRELDLSYTNLTGFSYIQNALQDFQQLIKLNLNGNTEFNTSSFVSLGNLPNLNTLNLHGLQLDNKILSKIFLNATPNLVQLDVSSTGLRHLSPGFFDNTPNLKFLDASKNDFHVLKLGNRLVTKLVHLNVSRCKLESLTFESGETQGRLLEVLDVSHNALPALSSGIVDRLAVDAALDVAGNEWECTSCSLYHLWEYLQKRTQVSGGSHIKSCFDLGSLANCGWDECPCGCTCTEVIKTVNCTALGKTIIPAVGPSETQVLILNDNQITSLTNINSSSWCSLWEIQIDQNRLSNFATSELQGSCTCKSDYDEEDCLPQSLTKISAAYNHIRELQTNDCVLLQETMYLNLSHNEIKNMGAHKCGYTIMKELDVSYNRIENIEKRDLASLPYIEKLIVSNNQLSVFYRYPKNLIPHLKYLDLSHNKIKRIGDRLSRNDSKFSKDWEFNPKVPINLVELYLHNNQFGDSGGFIQVTNISKKLQKLTLHDNPWVCDCQSDTIVNHVYAILELDFTLINAIKSMICQRPSKTLVIDFLKNCSKQLEIPQLEKESPTHETDADTNEMKKSLTYLIVTVVLVLVLLGLFMWLCRFCACVTKTLNGGQTMAELADETQGRKYDVFIVHAGADRDFVKEHVILPLVNKGYQVAWHEIMFTPGNYIYENIEKAVKNSRRMLVVATEEFSKSHWGIKEIRRGRHEEVDIHGYKITALVTNSLPRELKPELYEIVQQRTHVVFSDRDYIEKICDFLPRPDPRMLSSLNTTISDIRFNTFVREFLSRQDSVESDETSHPTVYQVFHTGIENGHITLNTEVEHGTTDESPGVASMIAVNKSRFKVLPVKEPPKTYRSSFRRKLSEASSIVTFPSYICLPSELENEGPYLIFNRK</sequence>
<evidence type="ECO:0000256" key="5">
    <source>
        <dbReference type="ARBA" id="ARBA00022729"/>
    </source>
</evidence>
<evidence type="ECO:0000259" key="12">
    <source>
        <dbReference type="PROSITE" id="PS50104"/>
    </source>
</evidence>
<evidence type="ECO:0000256" key="9">
    <source>
        <dbReference type="ARBA" id="ARBA00023170"/>
    </source>
</evidence>
<keyword evidence="5" id="KW-0732">Signal</keyword>
<evidence type="ECO:0000313" key="14">
    <source>
        <dbReference type="Proteomes" id="UP001497623"/>
    </source>
</evidence>
<keyword evidence="8 11" id="KW-0472">Membrane</keyword>
<dbReference type="SUPFAM" id="SSF52058">
    <property type="entry name" value="L domain-like"/>
    <property type="match status" value="2"/>
</dbReference>
<reference evidence="13 14" key="1">
    <citation type="submission" date="2024-05" db="EMBL/GenBank/DDBJ databases">
        <authorList>
            <person name="Wallberg A."/>
        </authorList>
    </citation>
    <scope>NUCLEOTIDE SEQUENCE [LARGE SCALE GENOMIC DNA]</scope>
</reference>
<evidence type="ECO:0000256" key="11">
    <source>
        <dbReference type="SAM" id="Phobius"/>
    </source>
</evidence>
<evidence type="ECO:0000256" key="4">
    <source>
        <dbReference type="ARBA" id="ARBA00022692"/>
    </source>
</evidence>
<dbReference type="InterPro" id="IPR000157">
    <property type="entry name" value="TIR_dom"/>
</dbReference>
<dbReference type="AlphaFoldDB" id="A0AAV2R3Z5"/>
<evidence type="ECO:0000256" key="3">
    <source>
        <dbReference type="ARBA" id="ARBA00022614"/>
    </source>
</evidence>
<dbReference type="PROSITE" id="PS50104">
    <property type="entry name" value="TIR"/>
    <property type="match status" value="1"/>
</dbReference>
<evidence type="ECO:0000256" key="6">
    <source>
        <dbReference type="ARBA" id="ARBA00022737"/>
    </source>
</evidence>
<dbReference type="Gene3D" id="3.80.10.10">
    <property type="entry name" value="Ribonuclease Inhibitor"/>
    <property type="match status" value="3"/>
</dbReference>
<dbReference type="Gene3D" id="3.40.50.10140">
    <property type="entry name" value="Toll/interleukin-1 receptor homology (TIR) domain"/>
    <property type="match status" value="1"/>
</dbReference>
<keyword evidence="6" id="KW-0677">Repeat</keyword>
<keyword evidence="4 11" id="KW-0812">Transmembrane</keyword>
<dbReference type="InterPro" id="IPR032675">
    <property type="entry name" value="LRR_dom_sf"/>
</dbReference>
<organism evidence="13 14">
    <name type="scientific">Meganyctiphanes norvegica</name>
    <name type="common">Northern krill</name>
    <name type="synonym">Thysanopoda norvegica</name>
    <dbReference type="NCBI Taxonomy" id="48144"/>
    <lineage>
        <taxon>Eukaryota</taxon>
        <taxon>Metazoa</taxon>
        <taxon>Ecdysozoa</taxon>
        <taxon>Arthropoda</taxon>
        <taxon>Crustacea</taxon>
        <taxon>Multicrustacea</taxon>
        <taxon>Malacostraca</taxon>
        <taxon>Eumalacostraca</taxon>
        <taxon>Eucarida</taxon>
        <taxon>Euphausiacea</taxon>
        <taxon>Euphausiidae</taxon>
        <taxon>Meganyctiphanes</taxon>
    </lineage>
</organism>
<evidence type="ECO:0000313" key="13">
    <source>
        <dbReference type="EMBL" id="CAL4115080.1"/>
    </source>
</evidence>
<evidence type="ECO:0000256" key="7">
    <source>
        <dbReference type="ARBA" id="ARBA00022989"/>
    </source>
</evidence>
<dbReference type="SMART" id="SM00369">
    <property type="entry name" value="LRR_TYP"/>
    <property type="match status" value="4"/>
</dbReference>
<evidence type="ECO:0000256" key="1">
    <source>
        <dbReference type="ARBA" id="ARBA00004167"/>
    </source>
</evidence>
<keyword evidence="3" id="KW-0433">Leucine-rich repeat</keyword>
<proteinExistence type="inferred from homology"/>
<comment type="similarity">
    <text evidence="2">Belongs to the Toll-like receptor family.</text>
</comment>
<dbReference type="GO" id="GO:0007165">
    <property type="term" value="P:signal transduction"/>
    <property type="evidence" value="ECO:0007669"/>
    <property type="project" value="InterPro"/>
</dbReference>
<dbReference type="InterPro" id="IPR003591">
    <property type="entry name" value="Leu-rich_rpt_typical-subtyp"/>
</dbReference>
<dbReference type="InterPro" id="IPR035897">
    <property type="entry name" value="Toll_tir_struct_dom_sf"/>
</dbReference>
<feature type="transmembrane region" description="Helical" evidence="11">
    <location>
        <begin position="696"/>
        <end position="716"/>
    </location>
</feature>
<comment type="subcellular location">
    <subcellularLocation>
        <location evidence="1">Membrane</location>
        <topology evidence="1">Single-pass membrane protein</topology>
    </subcellularLocation>
</comment>
<dbReference type="Proteomes" id="UP001497623">
    <property type="component" value="Unassembled WGS sequence"/>
</dbReference>